<dbReference type="KEGG" id="mput:MPUT9231_0840"/>
<evidence type="ECO:0000313" key="2">
    <source>
        <dbReference type="EMBL" id="AGJ90538.1"/>
    </source>
</evidence>
<dbReference type="EMBL" id="CP004357">
    <property type="protein sequence ID" value="AGJ90538.1"/>
    <property type="molecule type" value="Genomic_DNA"/>
</dbReference>
<sequence>MKLTTWTFYKADHFQSLSKDEVLTRTIPVLILRPDATQEKTLLCLALTQKIVNSIIIDLQNKVFSSDELLEIFKDNIGFTSTENLTEIDVKGINLSTNIHPENIKNLVQTYNLFLNKQPITFDTKDYQTMDLIKQQTETFIDVDLENMQLSALLQTLNIGMQNYRERLEQLSKLKEDELLENKEQLFNLQANLISFFDQAVRKMDQFISQLSEQNAELIKQLESEQKA</sequence>
<dbReference type="AlphaFoldDB" id="M9W951"/>
<feature type="coiled-coil region" evidence="1">
    <location>
        <begin position="154"/>
        <end position="228"/>
    </location>
</feature>
<dbReference type="RefSeq" id="WP_015587193.1">
    <property type="nucleotide sequence ID" value="NC_021083.1"/>
</dbReference>
<gene>
    <name evidence="2" type="ORF">MPUT9231_0840</name>
</gene>
<dbReference type="OrthoDB" id="397668at2"/>
<keyword evidence="3" id="KW-1185">Reference proteome</keyword>
<dbReference type="HOGENOM" id="CLU_1198732_0_0_14"/>
<protein>
    <submittedName>
        <fullName evidence="2">Uncharacterized protein</fullName>
    </submittedName>
</protein>
<dbReference type="Proteomes" id="UP000012984">
    <property type="component" value="Chromosome"/>
</dbReference>
<organism evidence="2 3">
    <name type="scientific">Mycoplasma putrefaciens Mput9231</name>
    <dbReference type="NCBI Taxonomy" id="1292033"/>
    <lineage>
        <taxon>Bacteria</taxon>
        <taxon>Bacillati</taxon>
        <taxon>Mycoplasmatota</taxon>
        <taxon>Mollicutes</taxon>
        <taxon>Mycoplasmataceae</taxon>
        <taxon>Mycoplasma</taxon>
    </lineage>
</organism>
<keyword evidence="1" id="KW-0175">Coiled coil</keyword>
<dbReference type="PATRIC" id="fig|1292033.3.peg.85"/>
<accession>M9W951</accession>
<evidence type="ECO:0000256" key="1">
    <source>
        <dbReference type="SAM" id="Coils"/>
    </source>
</evidence>
<reference evidence="2 3" key="1">
    <citation type="journal article" date="2013" name="Genome Announc.">
        <title>Complete Genome Sequence of Mycoplasma putrefaciens Strain 9231, One of the Agents of Contagious Agalactia in Goats.</title>
        <authorList>
            <person name="Dupuy V."/>
            <person name="Sirand-Pugnet P."/>
            <person name="Baranowski E."/>
            <person name="Barre A."/>
            <person name="Breton M."/>
            <person name="Couture C."/>
            <person name="Dordet-Frisoni E."/>
            <person name="Gaurivaud P."/>
            <person name="Jacob D."/>
            <person name="Lemaitre C."/>
            <person name="Manso-Silvan L."/>
            <person name="Nikolski M."/>
            <person name="Nouvel L.X."/>
            <person name="Poumarat F."/>
            <person name="Tardy F."/>
            <person name="Thebault P."/>
            <person name="Theil S."/>
            <person name="Citti C."/>
            <person name="Blanchard A."/>
            <person name="Thiaucourt F."/>
        </authorList>
    </citation>
    <scope>NUCLEOTIDE SEQUENCE [LARGE SCALE GENOMIC DNA]</scope>
    <source>
        <strain evidence="2">Mput9231</strain>
    </source>
</reference>
<proteinExistence type="predicted"/>
<name>M9W951_9MOLU</name>
<dbReference type="eggNOG" id="ENOG50340YT">
    <property type="taxonomic scope" value="Bacteria"/>
</dbReference>
<evidence type="ECO:0000313" key="3">
    <source>
        <dbReference type="Proteomes" id="UP000012984"/>
    </source>
</evidence>